<dbReference type="Pfam" id="PF00126">
    <property type="entry name" value="HTH_1"/>
    <property type="match status" value="1"/>
</dbReference>
<dbReference type="PRINTS" id="PR00039">
    <property type="entry name" value="HTHLYSR"/>
</dbReference>
<dbReference type="RefSeq" id="WP_277579159.1">
    <property type="nucleotide sequence ID" value="NZ_JANRMI010000004.1"/>
</dbReference>
<reference evidence="6" key="1">
    <citation type="submission" date="2022-08" db="EMBL/GenBank/DDBJ databases">
        <title>Novel Bdellovibrio Species Isolated from Svalbard: Designation Bdellovibrio svalbardensis.</title>
        <authorList>
            <person name="Mitchell R.J."/>
            <person name="Choi S.Y."/>
        </authorList>
    </citation>
    <scope>NUCLEOTIDE SEQUENCE</scope>
    <source>
        <strain evidence="6">PAP01</strain>
    </source>
</reference>
<dbReference type="PANTHER" id="PTHR30126:SF39">
    <property type="entry name" value="HTH-TYPE TRANSCRIPTIONAL REGULATOR CYSL"/>
    <property type="match status" value="1"/>
</dbReference>
<gene>
    <name evidence="6" type="ORF">NWE73_15000</name>
</gene>
<dbReference type="InterPro" id="IPR000847">
    <property type="entry name" value="LysR_HTH_N"/>
</dbReference>
<name>A0ABT6DLD4_9BACT</name>
<comment type="caution">
    <text evidence="6">The sequence shown here is derived from an EMBL/GenBank/DDBJ whole genome shotgun (WGS) entry which is preliminary data.</text>
</comment>
<evidence type="ECO:0000256" key="1">
    <source>
        <dbReference type="ARBA" id="ARBA00009437"/>
    </source>
</evidence>
<evidence type="ECO:0000313" key="7">
    <source>
        <dbReference type="Proteomes" id="UP001152321"/>
    </source>
</evidence>
<dbReference type="PROSITE" id="PS50931">
    <property type="entry name" value="HTH_LYSR"/>
    <property type="match status" value="1"/>
</dbReference>
<evidence type="ECO:0000313" key="6">
    <source>
        <dbReference type="EMBL" id="MDG0817687.1"/>
    </source>
</evidence>
<evidence type="ECO:0000259" key="5">
    <source>
        <dbReference type="PROSITE" id="PS50931"/>
    </source>
</evidence>
<keyword evidence="3" id="KW-0238">DNA-binding</keyword>
<dbReference type="SUPFAM" id="SSF53850">
    <property type="entry name" value="Periplasmic binding protein-like II"/>
    <property type="match status" value="1"/>
</dbReference>
<keyword evidence="2" id="KW-0805">Transcription regulation</keyword>
<dbReference type="Gene3D" id="1.10.10.10">
    <property type="entry name" value="Winged helix-like DNA-binding domain superfamily/Winged helix DNA-binding domain"/>
    <property type="match status" value="1"/>
</dbReference>
<evidence type="ECO:0000256" key="4">
    <source>
        <dbReference type="ARBA" id="ARBA00023163"/>
    </source>
</evidence>
<dbReference type="EMBL" id="JANRMI010000004">
    <property type="protein sequence ID" value="MDG0817687.1"/>
    <property type="molecule type" value="Genomic_DNA"/>
</dbReference>
<dbReference type="InterPro" id="IPR036388">
    <property type="entry name" value="WH-like_DNA-bd_sf"/>
</dbReference>
<dbReference type="Proteomes" id="UP001152321">
    <property type="component" value="Unassembled WGS sequence"/>
</dbReference>
<dbReference type="InterPro" id="IPR036390">
    <property type="entry name" value="WH_DNA-bd_sf"/>
</dbReference>
<dbReference type="SUPFAM" id="SSF46785">
    <property type="entry name" value="Winged helix' DNA-binding domain"/>
    <property type="match status" value="1"/>
</dbReference>
<proteinExistence type="inferred from homology"/>
<comment type="similarity">
    <text evidence="1">Belongs to the LysR transcriptional regulatory family.</text>
</comment>
<feature type="domain" description="HTH lysR-type" evidence="5">
    <location>
        <begin position="1"/>
        <end position="58"/>
    </location>
</feature>
<keyword evidence="4" id="KW-0804">Transcription</keyword>
<sequence>MELNYLRVFFEVAKDGRFTETAKRLHISQSALSRSVALLEESAGVKLLDRSKQGVKLTSKGAEVFRLCEEIFQTVHRINEVCRGSQEVCEGPLRLAATDHIVNYLLLQPLQNFRKDFPLVVPVVSIGAPDEIIESVLNDDCEFGLSFAKVVTPQIAYEALHAEPMSLVVHPEVWQECKGPNQAATLKKVLNKVGYISSIGALGQKRGSRVLFEIFGEMPRIGFEVSGQEEQKRICLAGGGVAYLSRFMVEREIKNGHLHEVTIEEPHVFKLWLVTRKGKVMSLPGRRFLDRLRAQWM</sequence>
<evidence type="ECO:0000256" key="2">
    <source>
        <dbReference type="ARBA" id="ARBA00023015"/>
    </source>
</evidence>
<evidence type="ECO:0000256" key="3">
    <source>
        <dbReference type="ARBA" id="ARBA00023125"/>
    </source>
</evidence>
<dbReference type="Gene3D" id="3.40.190.290">
    <property type="match status" value="1"/>
</dbReference>
<accession>A0ABT6DLD4</accession>
<dbReference type="PANTHER" id="PTHR30126">
    <property type="entry name" value="HTH-TYPE TRANSCRIPTIONAL REGULATOR"/>
    <property type="match status" value="1"/>
</dbReference>
<keyword evidence="7" id="KW-1185">Reference proteome</keyword>
<protein>
    <submittedName>
        <fullName evidence="6">LysR family transcriptional regulator</fullName>
    </submittedName>
</protein>
<dbReference type="InterPro" id="IPR005119">
    <property type="entry name" value="LysR_subst-bd"/>
</dbReference>
<dbReference type="Pfam" id="PF03466">
    <property type="entry name" value="LysR_substrate"/>
    <property type="match status" value="1"/>
</dbReference>
<organism evidence="6 7">
    <name type="scientific">Bdellovibrio svalbardensis</name>
    <dbReference type="NCBI Taxonomy" id="2972972"/>
    <lineage>
        <taxon>Bacteria</taxon>
        <taxon>Pseudomonadati</taxon>
        <taxon>Bdellovibrionota</taxon>
        <taxon>Bdellovibrionia</taxon>
        <taxon>Bdellovibrionales</taxon>
        <taxon>Pseudobdellovibrionaceae</taxon>
        <taxon>Bdellovibrio</taxon>
    </lineage>
</organism>